<dbReference type="EMBL" id="QNVT01000009">
    <property type="protein sequence ID" value="REC62287.1"/>
    <property type="molecule type" value="Genomic_DNA"/>
</dbReference>
<dbReference type="Gene3D" id="2.60.120.1440">
    <property type="match status" value="1"/>
</dbReference>
<dbReference type="PANTHER" id="PTHR30273">
    <property type="entry name" value="PERIPLASMIC SIGNAL SENSOR AND SIGMA FACTOR ACTIVATOR FECR-RELATED"/>
    <property type="match status" value="1"/>
</dbReference>
<dbReference type="InterPro" id="IPR006860">
    <property type="entry name" value="FecR"/>
</dbReference>
<keyword evidence="1" id="KW-0812">Transmembrane</keyword>
<gene>
    <name evidence="4" type="ORF">DRF65_11275</name>
</gene>
<evidence type="ECO:0000256" key="1">
    <source>
        <dbReference type="SAM" id="Phobius"/>
    </source>
</evidence>
<keyword evidence="1" id="KW-0472">Membrane</keyword>
<proteinExistence type="predicted"/>
<reference evidence="5" key="1">
    <citation type="submission" date="2018-06" db="EMBL/GenBank/DDBJ databases">
        <authorList>
            <person name="Lum Nde A."/>
            <person name="Hugo C."/>
        </authorList>
    </citation>
    <scope>NUCLEOTIDE SEQUENCE [LARGE SCALE GENOMIC DNA]</scope>
    <source>
        <strain evidence="5">1_F178</strain>
    </source>
</reference>
<dbReference type="Pfam" id="PF04773">
    <property type="entry name" value="FecR"/>
    <property type="match status" value="1"/>
</dbReference>
<accession>A0A3D9C8V0</accession>
<evidence type="ECO:0000313" key="5">
    <source>
        <dbReference type="Proteomes" id="UP000256686"/>
    </source>
</evidence>
<name>A0A3D9C8V0_9FLAO</name>
<sequence>MEPMEEQRILDELKIVPLLAKIVRGEDLTVLEEKTVEVWLNQSSANKLFFEQLKDQEHVAMELLKRDAANSTTTEELQKLHTLIAKNRPTSLWRYWLTAAAVLFTISISLWLYKYYQSDKIFPTEVATATITEDVLPGTDKATLTFEDGQVINLTGNKKAIKIDEQGTSYMDGTAISNKVQFATLTTPRKGQYKVTLPDGTKVWLNAESSLRYPTKFTANNRSVELQGEGYFEVAHDKAKPFIVASNGQQVKVLGTKFNINSYSNEPTVKTTLISGKVELLSSRNKETVILNPGQQARLVHDGFDVNSVDTEPFTAWTANEFQFKGAPLQEVLRQVERWYDVEVDYSNMPNIKINGTISREKKLSSVLYALEKISDLQINLSKGRRIEIKK</sequence>
<feature type="domain" description="Protein FecR C-terminal" evidence="3">
    <location>
        <begin position="322"/>
        <end position="389"/>
    </location>
</feature>
<keyword evidence="1" id="KW-1133">Transmembrane helix</keyword>
<feature type="domain" description="FecR protein" evidence="2">
    <location>
        <begin position="184"/>
        <end position="279"/>
    </location>
</feature>
<dbReference type="Pfam" id="PF16344">
    <property type="entry name" value="FecR_C"/>
    <property type="match status" value="1"/>
</dbReference>
<dbReference type="PANTHER" id="PTHR30273:SF2">
    <property type="entry name" value="PROTEIN FECR"/>
    <property type="match status" value="1"/>
</dbReference>
<dbReference type="AlphaFoldDB" id="A0A3D9C8V0"/>
<dbReference type="Proteomes" id="UP000256686">
    <property type="component" value="Unassembled WGS sequence"/>
</dbReference>
<dbReference type="Gene3D" id="3.55.50.30">
    <property type="match status" value="1"/>
</dbReference>
<feature type="transmembrane region" description="Helical" evidence="1">
    <location>
        <begin position="95"/>
        <end position="113"/>
    </location>
</feature>
<organism evidence="4 5">
    <name type="scientific">Chryseobacterium pennae</name>
    <dbReference type="NCBI Taxonomy" id="2258962"/>
    <lineage>
        <taxon>Bacteria</taxon>
        <taxon>Pseudomonadati</taxon>
        <taxon>Bacteroidota</taxon>
        <taxon>Flavobacteriia</taxon>
        <taxon>Flavobacteriales</taxon>
        <taxon>Weeksellaceae</taxon>
        <taxon>Chryseobacterium group</taxon>
        <taxon>Chryseobacterium</taxon>
    </lineage>
</organism>
<evidence type="ECO:0000313" key="4">
    <source>
        <dbReference type="EMBL" id="REC62287.1"/>
    </source>
</evidence>
<evidence type="ECO:0000259" key="2">
    <source>
        <dbReference type="Pfam" id="PF04773"/>
    </source>
</evidence>
<keyword evidence="5" id="KW-1185">Reference proteome</keyword>
<dbReference type="InterPro" id="IPR012373">
    <property type="entry name" value="Ferrdict_sens_TM"/>
</dbReference>
<dbReference type="FunFam" id="2.60.120.1440:FF:000001">
    <property type="entry name" value="Putative anti-sigma factor"/>
    <property type="match status" value="1"/>
</dbReference>
<evidence type="ECO:0000259" key="3">
    <source>
        <dbReference type="Pfam" id="PF16344"/>
    </source>
</evidence>
<dbReference type="GO" id="GO:0016989">
    <property type="term" value="F:sigma factor antagonist activity"/>
    <property type="evidence" value="ECO:0007669"/>
    <property type="project" value="TreeGrafter"/>
</dbReference>
<protein>
    <submittedName>
        <fullName evidence="4">Anti-sigma factor</fullName>
    </submittedName>
</protein>
<dbReference type="InterPro" id="IPR032508">
    <property type="entry name" value="FecR_C"/>
</dbReference>
<comment type="caution">
    <text evidence="4">The sequence shown here is derived from an EMBL/GenBank/DDBJ whole genome shotgun (WGS) entry which is preliminary data.</text>
</comment>